<protein>
    <recommendedName>
        <fullName evidence="1">2EXR domain-containing protein</fullName>
    </recommendedName>
</protein>
<dbReference type="EMBL" id="LFIW01002106">
    <property type="protein sequence ID" value="KZL79446.1"/>
    <property type="molecule type" value="Genomic_DNA"/>
</dbReference>
<sequence>MAHNTFHLFSLLPGELRDQIWDFTVRPQGFRGVQYFSLFGRDEIPEKYKDHLIKPWKKSQWQILGAPLPANETPSPSWNNNPSTYAIDGGLWVACKEFRAAMHRRYKPESWVDFYRRQREGMNWWADRHMAKYEKDNDIPFTFAVDVDSRSQFFTILPAKDLIYIQSQLTAVELPFLWHHMPRTLNFIDVRRFGGYRTAQLGDQVDCIVWLVDHRLRRKCTALNEQTMHVVPESFWKSEQIVFHGNGCKYYAVPESYGYLFFGYDEETQEDGGVEPVSDFIYHLVGIGTRQEAIEDRIDEEEVRPLNEFGVLVCERDG</sequence>
<dbReference type="Pfam" id="PF20150">
    <property type="entry name" value="2EXR"/>
    <property type="match status" value="1"/>
</dbReference>
<organism evidence="2 3">
    <name type="scientific">Colletotrichum incanum</name>
    <name type="common">Soybean anthracnose fungus</name>
    <dbReference type="NCBI Taxonomy" id="1573173"/>
    <lineage>
        <taxon>Eukaryota</taxon>
        <taxon>Fungi</taxon>
        <taxon>Dikarya</taxon>
        <taxon>Ascomycota</taxon>
        <taxon>Pezizomycotina</taxon>
        <taxon>Sordariomycetes</taxon>
        <taxon>Hypocreomycetidae</taxon>
        <taxon>Glomerellales</taxon>
        <taxon>Glomerellaceae</taxon>
        <taxon>Colletotrichum</taxon>
        <taxon>Colletotrichum spaethianum species complex</taxon>
    </lineage>
</organism>
<accession>A0A166ZWC5</accession>
<gene>
    <name evidence="2" type="ORF">CI238_01292</name>
</gene>
<dbReference type="InterPro" id="IPR045518">
    <property type="entry name" value="2EXR"/>
</dbReference>
<name>A0A166ZWC5_COLIC</name>
<feature type="domain" description="2EXR" evidence="1">
    <location>
        <begin position="6"/>
        <end position="108"/>
    </location>
</feature>
<evidence type="ECO:0000313" key="2">
    <source>
        <dbReference type="EMBL" id="KZL79446.1"/>
    </source>
</evidence>
<evidence type="ECO:0000259" key="1">
    <source>
        <dbReference type="Pfam" id="PF20150"/>
    </source>
</evidence>
<proteinExistence type="predicted"/>
<comment type="caution">
    <text evidence="2">The sequence shown here is derived from an EMBL/GenBank/DDBJ whole genome shotgun (WGS) entry which is preliminary data.</text>
</comment>
<evidence type="ECO:0000313" key="3">
    <source>
        <dbReference type="Proteomes" id="UP000076584"/>
    </source>
</evidence>
<reference evidence="2 3" key="1">
    <citation type="submission" date="2015-06" db="EMBL/GenBank/DDBJ databases">
        <title>Survival trade-offs in plant roots during colonization by closely related pathogenic and mutualistic fungi.</title>
        <authorList>
            <person name="Hacquard S."/>
            <person name="Kracher B."/>
            <person name="Hiruma K."/>
            <person name="Weinman A."/>
            <person name="Muench P."/>
            <person name="Garrido Oter R."/>
            <person name="Ver Loren van Themaat E."/>
            <person name="Dallerey J.-F."/>
            <person name="Damm U."/>
            <person name="Henrissat B."/>
            <person name="Lespinet O."/>
            <person name="Thon M."/>
            <person name="Kemen E."/>
            <person name="McHardy A.C."/>
            <person name="Schulze-Lefert P."/>
            <person name="O'Connell R.J."/>
        </authorList>
    </citation>
    <scope>NUCLEOTIDE SEQUENCE [LARGE SCALE GENOMIC DNA]</scope>
    <source>
        <strain evidence="2 3">MAFF 238704</strain>
    </source>
</reference>
<dbReference type="AlphaFoldDB" id="A0A166ZWC5"/>
<dbReference type="Proteomes" id="UP000076584">
    <property type="component" value="Unassembled WGS sequence"/>
</dbReference>
<keyword evidence="3" id="KW-1185">Reference proteome</keyword>